<name>A0A518JQ88_9BACT</name>
<dbReference type="GO" id="GO:0004197">
    <property type="term" value="F:cysteine-type endopeptidase activity"/>
    <property type="evidence" value="ECO:0007669"/>
    <property type="project" value="InterPro"/>
</dbReference>
<evidence type="ECO:0000313" key="3">
    <source>
        <dbReference type="EMBL" id="QDV67709.1"/>
    </source>
</evidence>
<proteinExistence type="predicted"/>
<dbReference type="AlphaFoldDB" id="A0A518JQ88"/>
<evidence type="ECO:0000259" key="1">
    <source>
        <dbReference type="Pfam" id="PF00656"/>
    </source>
</evidence>
<dbReference type="InterPro" id="IPR025493">
    <property type="entry name" value="DUF4384"/>
</dbReference>
<dbReference type="Gene3D" id="3.40.50.1460">
    <property type="match status" value="1"/>
</dbReference>
<sequence length="540" mass="60327">MHNVDKFLRISLLLVSTFFGSQFGWTAETVESVSAIQQDAPDFMVNAQVNHGNQDYREGDEFRIRVVSERDAYLYVIYQQSDGSAYQVFPNAGQQNNRVKAKEVVTIPSADDQFRWRIAAPFGTETVKVIASETPIENLSSEQMKSKRFNVVSKDELERVTNKLVNKNAVESQESVPPNAEQPAQVSKTWAETEVKVTTYARNQELAASGAKRFAVYFGVSEYQFSKQAELFTEHNSNLSSPHRDAMILNEMMNHVGDIHESRVFVNEQATRANLESMVTQWLPQKSRPGDTVFIYFSGHGGQIPDDGGDEADKQDELLLPSDFIGLPECLGLLKQAEEGTITPENKALIPALRRIIQGVDSAEVAHHKLARQTGVTDDLFAHWLQSLAGREIVVILDVCHSGGYVTNEKSISDPDAISRNVPNRNHAPMPSDFLDQEVTRLKDIGQSNTCVLTASSTSELSLVRPDGNLSVMTHELIMALQLARGPMEIEQTYGVVAQRCAAFFASEEFKAMQKGNEELIQPHHPLLYKPTQQKVWMKP</sequence>
<feature type="domain" description="Peptidase C14 caspase" evidence="1">
    <location>
        <begin position="213"/>
        <end position="502"/>
    </location>
</feature>
<dbReference type="InterPro" id="IPR050452">
    <property type="entry name" value="Metacaspase"/>
</dbReference>
<dbReference type="GO" id="GO:0006508">
    <property type="term" value="P:proteolysis"/>
    <property type="evidence" value="ECO:0007669"/>
    <property type="project" value="InterPro"/>
</dbReference>
<dbReference type="EMBL" id="CP036348">
    <property type="protein sequence ID" value="QDV67709.1"/>
    <property type="molecule type" value="Genomic_DNA"/>
</dbReference>
<dbReference type="InterPro" id="IPR029030">
    <property type="entry name" value="Caspase-like_dom_sf"/>
</dbReference>
<dbReference type="PANTHER" id="PTHR48104:SF30">
    <property type="entry name" value="METACASPASE-1"/>
    <property type="match status" value="1"/>
</dbReference>
<feature type="domain" description="DUF4384" evidence="2">
    <location>
        <begin position="56"/>
        <end position="135"/>
    </location>
</feature>
<dbReference type="PANTHER" id="PTHR48104">
    <property type="entry name" value="METACASPASE-4"/>
    <property type="match status" value="1"/>
</dbReference>
<evidence type="ECO:0000259" key="2">
    <source>
        <dbReference type="Pfam" id="PF14326"/>
    </source>
</evidence>
<dbReference type="GO" id="GO:0005737">
    <property type="term" value="C:cytoplasm"/>
    <property type="evidence" value="ECO:0007669"/>
    <property type="project" value="TreeGrafter"/>
</dbReference>
<keyword evidence="4" id="KW-1185">Reference proteome</keyword>
<protein>
    <submittedName>
        <fullName evidence="3">Caspase domain protein</fullName>
    </submittedName>
</protein>
<dbReference type="SUPFAM" id="SSF52129">
    <property type="entry name" value="Caspase-like"/>
    <property type="match status" value="1"/>
</dbReference>
<dbReference type="Pfam" id="PF14326">
    <property type="entry name" value="DUF4384"/>
    <property type="match status" value="1"/>
</dbReference>
<organism evidence="3 4">
    <name type="scientific">Rosistilla carotiformis</name>
    <dbReference type="NCBI Taxonomy" id="2528017"/>
    <lineage>
        <taxon>Bacteria</taxon>
        <taxon>Pseudomonadati</taxon>
        <taxon>Planctomycetota</taxon>
        <taxon>Planctomycetia</taxon>
        <taxon>Pirellulales</taxon>
        <taxon>Pirellulaceae</taxon>
        <taxon>Rosistilla</taxon>
    </lineage>
</organism>
<dbReference type="InterPro" id="IPR011600">
    <property type="entry name" value="Pept_C14_caspase"/>
</dbReference>
<dbReference type="Proteomes" id="UP000315082">
    <property type="component" value="Chromosome"/>
</dbReference>
<dbReference type="KEGG" id="rcf:Poly24_14130"/>
<dbReference type="Pfam" id="PF00656">
    <property type="entry name" value="Peptidase_C14"/>
    <property type="match status" value="1"/>
</dbReference>
<reference evidence="3 4" key="1">
    <citation type="submission" date="2019-02" db="EMBL/GenBank/DDBJ databases">
        <title>Deep-cultivation of Planctomycetes and their phenomic and genomic characterization uncovers novel biology.</title>
        <authorList>
            <person name="Wiegand S."/>
            <person name="Jogler M."/>
            <person name="Boedeker C."/>
            <person name="Pinto D."/>
            <person name="Vollmers J."/>
            <person name="Rivas-Marin E."/>
            <person name="Kohn T."/>
            <person name="Peeters S.H."/>
            <person name="Heuer A."/>
            <person name="Rast P."/>
            <person name="Oberbeckmann S."/>
            <person name="Bunk B."/>
            <person name="Jeske O."/>
            <person name="Meyerdierks A."/>
            <person name="Storesund J.E."/>
            <person name="Kallscheuer N."/>
            <person name="Luecker S."/>
            <person name="Lage O.M."/>
            <person name="Pohl T."/>
            <person name="Merkel B.J."/>
            <person name="Hornburger P."/>
            <person name="Mueller R.-W."/>
            <person name="Bruemmer F."/>
            <person name="Labrenz M."/>
            <person name="Spormann A.M."/>
            <person name="Op den Camp H."/>
            <person name="Overmann J."/>
            <person name="Amann R."/>
            <person name="Jetten M.S.M."/>
            <person name="Mascher T."/>
            <person name="Medema M.H."/>
            <person name="Devos D.P."/>
            <person name="Kaster A.-K."/>
            <person name="Ovreas L."/>
            <person name="Rohde M."/>
            <person name="Galperin M.Y."/>
            <person name="Jogler C."/>
        </authorList>
    </citation>
    <scope>NUCLEOTIDE SEQUENCE [LARGE SCALE GENOMIC DNA]</scope>
    <source>
        <strain evidence="3 4">Poly24</strain>
    </source>
</reference>
<evidence type="ECO:0000313" key="4">
    <source>
        <dbReference type="Proteomes" id="UP000315082"/>
    </source>
</evidence>
<accession>A0A518JQ88</accession>
<gene>
    <name evidence="3" type="ORF">Poly24_14130</name>
</gene>